<evidence type="ECO:0000256" key="8">
    <source>
        <dbReference type="SAM" id="MobiDB-lite"/>
    </source>
</evidence>
<dbReference type="Pfam" id="PF14416">
    <property type="entry name" value="PMR5N"/>
    <property type="match status" value="1"/>
</dbReference>
<feature type="signal peptide" evidence="9">
    <location>
        <begin position="1"/>
        <end position="30"/>
    </location>
</feature>
<keyword evidence="3" id="KW-0812">Transmembrane</keyword>
<evidence type="ECO:0000256" key="2">
    <source>
        <dbReference type="ARBA" id="ARBA00007727"/>
    </source>
</evidence>
<keyword evidence="6" id="KW-0472">Membrane</keyword>
<gene>
    <name evidence="12" type="ORF">CDL15_Pgr007511</name>
</gene>
<dbReference type="EMBL" id="MTKT01002214">
    <property type="protein sequence ID" value="OWM81473.1"/>
    <property type="molecule type" value="Genomic_DNA"/>
</dbReference>
<feature type="region of interest" description="Disordered" evidence="8">
    <location>
        <begin position="530"/>
        <end position="580"/>
    </location>
</feature>
<accession>A0A218X959</accession>
<dbReference type="GO" id="GO:0016020">
    <property type="term" value="C:membrane"/>
    <property type="evidence" value="ECO:0007669"/>
    <property type="project" value="UniProtKB-SubCell"/>
</dbReference>
<feature type="chain" id="PRO_5012307291" evidence="9">
    <location>
        <begin position="31"/>
        <end position="608"/>
    </location>
</feature>
<dbReference type="InterPro" id="IPR025846">
    <property type="entry name" value="TBL_N"/>
</dbReference>
<keyword evidence="9" id="KW-0732">Signal</keyword>
<evidence type="ECO:0000313" key="12">
    <source>
        <dbReference type="EMBL" id="OWM81473.1"/>
    </source>
</evidence>
<dbReference type="InterPro" id="IPR055328">
    <property type="entry name" value="HEI10-like"/>
</dbReference>
<proteinExistence type="inferred from homology"/>
<keyword evidence="5" id="KW-1133">Transmembrane helix</keyword>
<evidence type="ECO:0000259" key="11">
    <source>
        <dbReference type="Pfam" id="PF14416"/>
    </source>
</evidence>
<dbReference type="PANTHER" id="PTHR47384">
    <property type="entry name" value="E3 UBIQUITIN-PROTEIN LIGASE CCNB1IP1 HOMOLOG"/>
    <property type="match status" value="1"/>
</dbReference>
<keyword evidence="4" id="KW-0735">Signal-anchor</keyword>
<evidence type="ECO:0000256" key="5">
    <source>
        <dbReference type="ARBA" id="ARBA00022989"/>
    </source>
</evidence>
<dbReference type="Pfam" id="PF13839">
    <property type="entry name" value="PC-Esterase"/>
    <property type="match status" value="1"/>
</dbReference>
<dbReference type="AlphaFoldDB" id="A0A218X959"/>
<evidence type="ECO:0000256" key="3">
    <source>
        <dbReference type="ARBA" id="ARBA00022692"/>
    </source>
</evidence>
<name>A0A218X959_PUNGR</name>
<feature type="domain" description="Trichome birefringence-like N-terminal" evidence="11">
    <location>
        <begin position="32"/>
        <end position="85"/>
    </location>
</feature>
<comment type="subcellular location">
    <subcellularLocation>
        <location evidence="1">Membrane</location>
        <topology evidence="1">Single-pass membrane protein</topology>
    </subcellularLocation>
</comment>
<evidence type="ECO:0000256" key="9">
    <source>
        <dbReference type="SAM" id="SignalP"/>
    </source>
</evidence>
<evidence type="ECO:0000256" key="7">
    <source>
        <dbReference type="SAM" id="Coils"/>
    </source>
</evidence>
<dbReference type="PANTHER" id="PTHR47384:SF2">
    <property type="entry name" value="E3 UBIQUITIN-PROTEIN LIGASE CCNB1IP1 HOMOLOG"/>
    <property type="match status" value="1"/>
</dbReference>
<keyword evidence="7" id="KW-0175">Coiled coil</keyword>
<sequence>MGTGFQCCGLLALLDVVVLVVSGLNQKADAASCNFFRGSWVYDGNSRPPYNKLSCPFMQDSFDCQGNGRPDNLYLKYRWKPSGCSLPRFNSGLFLRKLRGKKILVVGDSLSLNQWQSLTCMLYAASPNKTNYSLRRQGYNTIFTLPDFGVSVTMSRNAFLVDVVQEKIGRVLKLDSINIKSWKGYDIMIFNTWHWFTHKGSKQTWDYIQKGNSIRKDMDRLVAFKEALITWSKWVASNIDPTKTKVFFQGISPTHYRGDEWGESKTATCRSQTQPVKGTKYPGGSLPAAKVVWDVLRNMTRKVTLLDITTLSQLRKDGHQSAYGYGGSRGNDCSHWCLPGVPDTWNQLLYAVLVTKGTEDASKILSNDGACPICDQVLSKSHMKPVDINPNDEWVNKELEMQFKMNRVVAQCRQKCEAMQEKFAEKLEQVHTAYQKMAKRCQMMEQEIESLSKDKQELQEKFAEKSRQKRKLDEMYDQLRREYNSVKRSAIQPASNFYSRPEPNLFANTSSMMDTGDPMRKDWTVFRPETPGPTEDIWPARQNSSNSGPFDISGGSPAKQPVDTTSRRTGGHPVFGAGASNPSMTLRNLILSPIKRPQLSRNRTQMFT</sequence>
<dbReference type="GO" id="GO:0016740">
    <property type="term" value="F:transferase activity"/>
    <property type="evidence" value="ECO:0007669"/>
    <property type="project" value="InterPro"/>
</dbReference>
<evidence type="ECO:0000313" key="13">
    <source>
        <dbReference type="Proteomes" id="UP000197138"/>
    </source>
</evidence>
<feature type="coiled-coil region" evidence="7">
    <location>
        <begin position="409"/>
        <end position="489"/>
    </location>
</feature>
<feature type="domain" description="Trichome birefringence-like C-terminal" evidence="10">
    <location>
        <begin position="86"/>
        <end position="351"/>
    </location>
</feature>
<comment type="similarity">
    <text evidence="2">Belongs to the PC-esterase family. TBL subfamily.</text>
</comment>
<dbReference type="Proteomes" id="UP000197138">
    <property type="component" value="Unassembled WGS sequence"/>
</dbReference>
<organism evidence="12 13">
    <name type="scientific">Punica granatum</name>
    <name type="common">Pomegranate</name>
    <dbReference type="NCBI Taxonomy" id="22663"/>
    <lineage>
        <taxon>Eukaryota</taxon>
        <taxon>Viridiplantae</taxon>
        <taxon>Streptophyta</taxon>
        <taxon>Embryophyta</taxon>
        <taxon>Tracheophyta</taxon>
        <taxon>Spermatophyta</taxon>
        <taxon>Magnoliopsida</taxon>
        <taxon>eudicotyledons</taxon>
        <taxon>Gunneridae</taxon>
        <taxon>Pentapetalae</taxon>
        <taxon>rosids</taxon>
        <taxon>malvids</taxon>
        <taxon>Myrtales</taxon>
        <taxon>Lythraceae</taxon>
        <taxon>Punica</taxon>
    </lineage>
</organism>
<dbReference type="GO" id="GO:0051026">
    <property type="term" value="P:chiasma assembly"/>
    <property type="evidence" value="ECO:0007669"/>
    <property type="project" value="TreeGrafter"/>
</dbReference>
<evidence type="ECO:0000256" key="6">
    <source>
        <dbReference type="ARBA" id="ARBA00023136"/>
    </source>
</evidence>
<evidence type="ECO:0000256" key="4">
    <source>
        <dbReference type="ARBA" id="ARBA00022968"/>
    </source>
</evidence>
<dbReference type="InterPro" id="IPR026057">
    <property type="entry name" value="TBL_C"/>
</dbReference>
<protein>
    <submittedName>
        <fullName evidence="12">Uncharacterized protein</fullName>
    </submittedName>
</protein>
<evidence type="ECO:0000259" key="10">
    <source>
        <dbReference type="Pfam" id="PF13839"/>
    </source>
</evidence>
<evidence type="ECO:0000256" key="1">
    <source>
        <dbReference type="ARBA" id="ARBA00004167"/>
    </source>
</evidence>
<comment type="caution">
    <text evidence="12">The sequence shown here is derived from an EMBL/GenBank/DDBJ whole genome shotgun (WGS) entry which is preliminary data.</text>
</comment>
<reference evidence="13" key="1">
    <citation type="journal article" date="2017" name="Plant J.">
        <title>The pomegranate (Punica granatum L.) genome and the genomics of punicalagin biosynthesis.</title>
        <authorList>
            <person name="Qin G."/>
            <person name="Xu C."/>
            <person name="Ming R."/>
            <person name="Tang H."/>
            <person name="Guyot R."/>
            <person name="Kramer E.M."/>
            <person name="Hu Y."/>
            <person name="Yi X."/>
            <person name="Qi Y."/>
            <person name="Xu X."/>
            <person name="Gao Z."/>
            <person name="Pan H."/>
            <person name="Jian J."/>
            <person name="Tian Y."/>
            <person name="Yue Z."/>
            <person name="Xu Y."/>
        </authorList>
    </citation>
    <scope>NUCLEOTIDE SEQUENCE [LARGE SCALE GENOMIC DNA]</scope>
    <source>
        <strain evidence="13">cv. Dabenzi</strain>
    </source>
</reference>